<dbReference type="KEGG" id="azc:AZC_1314"/>
<dbReference type="STRING" id="438753.AZC_1314"/>
<dbReference type="PROSITE" id="PS01124">
    <property type="entry name" value="HTH_ARAC_FAMILY_2"/>
    <property type="match status" value="1"/>
</dbReference>
<dbReference type="Proteomes" id="UP000000270">
    <property type="component" value="Chromosome"/>
</dbReference>
<reference evidence="5 6" key="5">
    <citation type="journal article" date="2010" name="Appl. Environ. Microbiol.">
        <title>phrR-like gene praR of Azorhizobium caulinodans ORS571 is essential for symbiosis with Sesbania rostrata and is involved in expression of reb genes.</title>
        <authorList>
            <person name="Akiba N."/>
            <person name="Aono T."/>
            <person name="Toyazaki H."/>
            <person name="Sato S."/>
            <person name="Oyaizu H."/>
        </authorList>
    </citation>
    <scope>NUCLEOTIDE SEQUENCE [LARGE SCALE GENOMIC DNA]</scope>
    <source>
        <strain evidence="6">ATCC 43989 / DSM 5975 / JCM 20966 / LMG 6465 / NBRC 14845 / NCIMB 13405 / ORS 571</strain>
    </source>
</reference>
<evidence type="ECO:0000256" key="3">
    <source>
        <dbReference type="ARBA" id="ARBA00023163"/>
    </source>
</evidence>
<dbReference type="Gene3D" id="1.10.10.60">
    <property type="entry name" value="Homeodomain-like"/>
    <property type="match status" value="2"/>
</dbReference>
<evidence type="ECO:0000256" key="2">
    <source>
        <dbReference type="ARBA" id="ARBA00023125"/>
    </source>
</evidence>
<dbReference type="GO" id="GO:0043565">
    <property type="term" value="F:sequence-specific DNA binding"/>
    <property type="evidence" value="ECO:0007669"/>
    <property type="project" value="InterPro"/>
</dbReference>
<sequence>MELANYGKRLDDHWRGICSASQISAPGHSDVGLSVARITGGPNFGFVDPVPAQDGYALSLELIDYQRGDLWLDGRNTPQIDLKRNNSVLFDLRHKVEARLEDPFDTIHFHIPHRYFDALCVASGRPAISDLNFVSGHGFFDQTLMHLGMAMIPALERPAESSHLFLDQMMVALCTYLANTYGVALETRPGPQGLVPWRLKRAKDLIASRLSGNLTIAEIAADCGLTPSYFTRQFAASTGMTPHRWLLKMRVEAAKQLISEGRLSLVEVALSCGFADQSHLTRIFSREVGTPPRTWARNMLPRHLATPAGVRSGEGNF</sequence>
<dbReference type="PANTHER" id="PTHR46796:SF14">
    <property type="entry name" value="TRANSCRIPTIONAL REGULATORY PROTEIN"/>
    <property type="match status" value="1"/>
</dbReference>
<dbReference type="InterPro" id="IPR050204">
    <property type="entry name" value="AraC_XylS_family_regulators"/>
</dbReference>
<reference evidence="5 6" key="4">
    <citation type="journal article" date="2009" name="Appl. Environ. Microbiol.">
        <title>Comparative genome-wide transcriptional profiling of Azorhizobium caulinodans ORS571 grown under free-living and symbiotic conditions.</title>
        <authorList>
            <person name="Tsukada S."/>
            <person name="Aono T."/>
            <person name="Akiba N."/>
            <person name="Lee KB."/>
            <person name="Liu CT."/>
            <person name="Toyazaki H."/>
            <person name="Oyaizu H."/>
        </authorList>
    </citation>
    <scope>NUCLEOTIDE SEQUENCE [LARGE SCALE GENOMIC DNA]</scope>
    <source>
        <strain evidence="6">ATCC 43989 / DSM 5975 / JCM 20966 / LMG 6465 / NBRC 14845 / NCIMB 13405 / ORS 571</strain>
    </source>
</reference>
<dbReference type="PANTHER" id="PTHR46796">
    <property type="entry name" value="HTH-TYPE TRANSCRIPTIONAL ACTIVATOR RHAS-RELATED"/>
    <property type="match status" value="1"/>
</dbReference>
<reference evidence="5 6" key="3">
    <citation type="journal article" date="2008" name="BMC Genomics">
        <title>The genome of the versatile nitrogen fixer Azorhizobium caulinodans ORS571.</title>
        <authorList>
            <person name="Lee KB."/>
            <person name="Backer P.D."/>
            <person name="Aono T."/>
            <person name="Liu CT."/>
            <person name="Suzuki S."/>
            <person name="Suzuki T."/>
            <person name="Kaneko T."/>
            <person name="Yamada M."/>
            <person name="Tabata S."/>
            <person name="Kupfer D.M."/>
            <person name="Najar F.Z."/>
            <person name="Wiley G.B."/>
            <person name="Roe B."/>
            <person name="Binnewies T.T."/>
            <person name="Ussery D.W."/>
            <person name="D'Haeze W."/>
            <person name="Herder J.D."/>
            <person name="Gevers D."/>
            <person name="Vereecke D."/>
            <person name="Holsters M."/>
            <person name="Oyaizu H."/>
        </authorList>
    </citation>
    <scope>NUCLEOTIDE SEQUENCE [LARGE SCALE GENOMIC DNA]</scope>
    <source>
        <strain evidence="6">ATCC 43989 / DSM 5975 / JCM 20966 / LMG 6465 / NBRC 14845 / NCIMB 13405 / ORS 571</strain>
    </source>
</reference>
<dbReference type="HOGENOM" id="CLU_000445_88_4_5"/>
<dbReference type="SMART" id="SM00342">
    <property type="entry name" value="HTH_ARAC"/>
    <property type="match status" value="1"/>
</dbReference>
<dbReference type="InterPro" id="IPR018060">
    <property type="entry name" value="HTH_AraC"/>
</dbReference>
<proteinExistence type="predicted"/>
<dbReference type="SUPFAM" id="SSF46689">
    <property type="entry name" value="Homeodomain-like"/>
    <property type="match status" value="2"/>
</dbReference>
<reference evidence="6" key="2">
    <citation type="submission" date="2007-04" db="EMBL/GenBank/DDBJ databases">
        <title>Complete genome sequence of the nitrogen-fixing bacterium Azorhizobium caulinodans ORS571.</title>
        <authorList>
            <person name="Lee K.B."/>
            <person name="Backer P.D."/>
            <person name="Aono T."/>
            <person name="Liu C.T."/>
            <person name="Suzuki S."/>
            <person name="Suzuki T."/>
            <person name="Kaneko T."/>
            <person name="Yamada M."/>
            <person name="Tabata S."/>
            <person name="Kupfer D.M."/>
            <person name="Najar F.Z."/>
            <person name="Wiley G.B."/>
            <person name="Roe B."/>
            <person name="Binnewies T."/>
            <person name="Ussery D."/>
            <person name="Vereecke D."/>
            <person name="Gevers D."/>
            <person name="Holsters M."/>
            <person name="Oyaizu H."/>
        </authorList>
    </citation>
    <scope>NUCLEOTIDE SEQUENCE [LARGE SCALE GENOMIC DNA]</scope>
    <source>
        <strain evidence="6">ATCC 43989 / DSM 5975 / JCM 20966 / LMG 6465 / NBRC 14845 / NCIMB 13405 / ORS 571</strain>
    </source>
</reference>
<reference evidence="5 6" key="1">
    <citation type="journal article" date="2007" name="Appl. Environ. Microbiol.">
        <title>Rhizobial factors required for stem nodule maturation and maintenance in Sesbania rostrata-Azorhizobium caulinodans ORS571 symbiosis.</title>
        <authorList>
            <person name="Suzuki S."/>
            <person name="Aono T."/>
            <person name="Lee KB."/>
            <person name="Suzuki T."/>
            <person name="Liu CT."/>
            <person name="Miwa H."/>
            <person name="Wakao S."/>
            <person name="Iki T."/>
            <person name="Oyaizu H."/>
        </authorList>
    </citation>
    <scope>NUCLEOTIDE SEQUENCE [LARGE SCALE GENOMIC DNA]</scope>
    <source>
        <strain evidence="6">ATCC 43989 / DSM 5975 / JCM 20966 / LMG 6465 / NBRC 14845 / NCIMB 13405 / ORS 571</strain>
    </source>
</reference>
<protein>
    <submittedName>
        <fullName evidence="5">Transcriptional regulator</fullName>
    </submittedName>
</protein>
<feature type="domain" description="HTH araC/xylS-type" evidence="4">
    <location>
        <begin position="200"/>
        <end position="298"/>
    </location>
</feature>
<evidence type="ECO:0000256" key="1">
    <source>
        <dbReference type="ARBA" id="ARBA00023015"/>
    </source>
</evidence>
<evidence type="ECO:0000259" key="4">
    <source>
        <dbReference type="PROSITE" id="PS01124"/>
    </source>
</evidence>
<reference evidence="5 6" key="6">
    <citation type="journal article" date="2011" name="Appl. Environ. Microbiol.">
        <title>Involvement of the azorhizobial chromosome partition gene (parA) in the onset of bacteroid differentiation during Sesbania rostrata stem nodule development.</title>
        <authorList>
            <person name="Liu CT."/>
            <person name="Lee KB."/>
            <person name="Wang YS."/>
            <person name="Peng MH."/>
            <person name="Lee KT."/>
            <person name="Suzuki S."/>
            <person name="Suzuki T."/>
            <person name="Oyaizu H."/>
        </authorList>
    </citation>
    <scope>NUCLEOTIDE SEQUENCE [LARGE SCALE GENOMIC DNA]</scope>
    <source>
        <strain evidence="6">ATCC 43989 / DSM 5975 / JCM 20966 / LMG 6465 / NBRC 14845 / NCIMB 13405 / ORS 571</strain>
    </source>
</reference>
<dbReference type="AlphaFoldDB" id="A8I0Z2"/>
<keyword evidence="1" id="KW-0805">Transcription regulation</keyword>
<dbReference type="Pfam" id="PF12833">
    <property type="entry name" value="HTH_18"/>
    <property type="match status" value="1"/>
</dbReference>
<gene>
    <name evidence="5" type="primary">araC</name>
    <name evidence="5" type="ordered locus">AZC_1314</name>
</gene>
<keyword evidence="3" id="KW-0804">Transcription</keyword>
<dbReference type="eggNOG" id="COG2207">
    <property type="taxonomic scope" value="Bacteria"/>
</dbReference>
<keyword evidence="6" id="KW-1185">Reference proteome</keyword>
<dbReference type="EMBL" id="AP009384">
    <property type="protein sequence ID" value="BAF87312.1"/>
    <property type="molecule type" value="Genomic_DNA"/>
</dbReference>
<name>A8I0Z2_AZOC5</name>
<evidence type="ECO:0000313" key="5">
    <source>
        <dbReference type="EMBL" id="BAF87312.1"/>
    </source>
</evidence>
<dbReference type="InterPro" id="IPR009057">
    <property type="entry name" value="Homeodomain-like_sf"/>
</dbReference>
<dbReference type="RefSeq" id="WP_012169842.1">
    <property type="nucleotide sequence ID" value="NC_009937.1"/>
</dbReference>
<organism evidence="5 6">
    <name type="scientific">Azorhizobium caulinodans (strain ATCC 43989 / DSM 5975 / JCM 20966 / LMG 6465 / NBRC 14845 / NCIMB 13405 / ORS 571)</name>
    <dbReference type="NCBI Taxonomy" id="438753"/>
    <lineage>
        <taxon>Bacteria</taxon>
        <taxon>Pseudomonadati</taxon>
        <taxon>Pseudomonadota</taxon>
        <taxon>Alphaproteobacteria</taxon>
        <taxon>Hyphomicrobiales</taxon>
        <taxon>Xanthobacteraceae</taxon>
        <taxon>Azorhizobium</taxon>
    </lineage>
</organism>
<dbReference type="PROSITE" id="PS00041">
    <property type="entry name" value="HTH_ARAC_FAMILY_1"/>
    <property type="match status" value="1"/>
</dbReference>
<keyword evidence="2" id="KW-0238">DNA-binding</keyword>
<evidence type="ECO:0000313" key="6">
    <source>
        <dbReference type="Proteomes" id="UP000000270"/>
    </source>
</evidence>
<dbReference type="GO" id="GO:0003700">
    <property type="term" value="F:DNA-binding transcription factor activity"/>
    <property type="evidence" value="ECO:0007669"/>
    <property type="project" value="InterPro"/>
</dbReference>
<accession>A8I0Z2</accession>
<dbReference type="InterPro" id="IPR018062">
    <property type="entry name" value="HTH_AraC-typ_CS"/>
</dbReference>